<evidence type="ECO:0000313" key="2">
    <source>
        <dbReference type="Proteomes" id="UP001558850"/>
    </source>
</evidence>
<keyword evidence="2" id="KW-1185">Reference proteome</keyword>
<protein>
    <submittedName>
        <fullName evidence="1">Transposase</fullName>
    </submittedName>
</protein>
<proteinExistence type="predicted"/>
<accession>A0ACC6U2C1</accession>
<name>A0ACC6U2C1_9BURK</name>
<reference evidence="1" key="1">
    <citation type="submission" date="2024-07" db="EMBL/GenBank/DDBJ databases">
        <title>A survey of Mimosa microsymbionts across Brazilian biomes reveals a high diversity of Paraburkholderia nodulating endemic species, but also that Cupriavidus is common as a symbiont of widespread species.</title>
        <authorList>
            <person name="Rouws L."/>
            <person name="Barauna A."/>
            <person name="Beukes C."/>
            <person name="Rouws J.R.C."/>
            <person name="De Faria S.M."/>
            <person name="Gross E."/>
            <person name="Bueno Dos Reis Junior F."/>
            <person name="Simon M.F."/>
            <person name="Maluk M."/>
            <person name="Odee D.W."/>
            <person name="Kenicer G."/>
            <person name="Young J.P.W."/>
            <person name="Reis V.M."/>
            <person name="Zilli J."/>
            <person name="James E.K."/>
        </authorList>
    </citation>
    <scope>NUCLEOTIDE SEQUENCE</scope>
    <source>
        <strain evidence="1">EG181B</strain>
    </source>
</reference>
<gene>
    <name evidence="1" type="ORF">AB4Y32_18165</name>
</gene>
<dbReference type="EMBL" id="JBFRCH010000009">
    <property type="protein sequence ID" value="MEX3933704.1"/>
    <property type="molecule type" value="Genomic_DNA"/>
</dbReference>
<evidence type="ECO:0000313" key="1">
    <source>
        <dbReference type="EMBL" id="MEX3933704.1"/>
    </source>
</evidence>
<organism evidence="1 2">
    <name type="scientific">Paraburkholderia phymatum</name>
    <dbReference type="NCBI Taxonomy" id="148447"/>
    <lineage>
        <taxon>Bacteria</taxon>
        <taxon>Pseudomonadati</taxon>
        <taxon>Pseudomonadota</taxon>
        <taxon>Betaproteobacteria</taxon>
        <taxon>Burkholderiales</taxon>
        <taxon>Burkholderiaceae</taxon>
        <taxon>Paraburkholderia</taxon>
    </lineage>
</organism>
<sequence length="156" mass="17498">MDGTISTHRIRLLELCFVDTARRNDGDVHSDFHGVLRYCSLNMARPRIQFEISADEREQLIAMVRTQDHPPSWRLRAKILLMAADGHSNNDISSECSITSAAVTYWKRRFLAGGLHGLINGSVDGRYDLLPNKEALQIEQVCNAWISAQATQGESS</sequence>
<dbReference type="Proteomes" id="UP001558850">
    <property type="component" value="Unassembled WGS sequence"/>
</dbReference>
<comment type="caution">
    <text evidence="1">The sequence shown here is derived from an EMBL/GenBank/DDBJ whole genome shotgun (WGS) entry which is preliminary data.</text>
</comment>